<keyword evidence="2" id="KW-1185">Reference proteome</keyword>
<dbReference type="KEGG" id="kme:H0A61_01964"/>
<evidence type="ECO:0000313" key="2">
    <source>
        <dbReference type="Proteomes" id="UP000662904"/>
    </source>
</evidence>
<sequence>MTYFQVKHYQSRIRELRKKGAIGIGTVKGKLRAGVIIILAVKNEHVADAEIMKGYSVFARFKRIPGLVGKRVNELLENNFNLSKAEKKALEIAVKTLTENHSLEGELQNG</sequence>
<dbReference type="InterPro" id="IPR009693">
    <property type="entry name" value="Glucitol_operon_activator"/>
</dbReference>
<dbReference type="AlphaFoldDB" id="A0A8A0RPZ5"/>
<dbReference type="EMBL" id="CP059066">
    <property type="protein sequence ID" value="QSQ09589.1"/>
    <property type="molecule type" value="Genomic_DNA"/>
</dbReference>
<name>A0A8A0RPZ5_9FIRM</name>
<organism evidence="1 2">
    <name type="scientific">Koleobacter methoxysyntrophicus</name>
    <dbReference type="NCBI Taxonomy" id="2751313"/>
    <lineage>
        <taxon>Bacteria</taxon>
        <taxon>Bacillati</taxon>
        <taxon>Bacillota</taxon>
        <taxon>Clostridia</taxon>
        <taxon>Koleobacterales</taxon>
        <taxon>Koleobacteraceae</taxon>
        <taxon>Koleobacter</taxon>
    </lineage>
</organism>
<evidence type="ECO:0008006" key="3">
    <source>
        <dbReference type="Google" id="ProtNLM"/>
    </source>
</evidence>
<accession>A0A8A0RPZ5</accession>
<evidence type="ECO:0000313" key="1">
    <source>
        <dbReference type="EMBL" id="QSQ09589.1"/>
    </source>
</evidence>
<protein>
    <recommendedName>
        <fullName evidence="3">Transcriptional regulator</fullName>
    </recommendedName>
</protein>
<dbReference type="Proteomes" id="UP000662904">
    <property type="component" value="Chromosome"/>
</dbReference>
<gene>
    <name evidence="1" type="ORF">H0A61_01964</name>
</gene>
<dbReference type="Pfam" id="PF06923">
    <property type="entry name" value="GutM"/>
    <property type="match status" value="1"/>
</dbReference>
<reference evidence="1" key="1">
    <citation type="submission" date="2020-07" db="EMBL/GenBank/DDBJ databases">
        <title>Koleobacter methoxysyntrophicus gen. nov., sp. nov., a novel anaerobic bacterium isolated from deep subsurface oil field and proposal of Koleobacterales ord. nov. in the phylum Firmicutes.</title>
        <authorList>
            <person name="Sakamoto S."/>
            <person name="Tamaki H."/>
        </authorList>
    </citation>
    <scope>NUCLEOTIDE SEQUENCE</scope>
    <source>
        <strain evidence="1">NRmbB1</strain>
    </source>
</reference>
<proteinExistence type="predicted"/>